<dbReference type="EMBL" id="JAHZSS010000002">
    <property type="protein sequence ID" value="MBW8190002.1"/>
    <property type="molecule type" value="Genomic_DNA"/>
</dbReference>
<dbReference type="InterPro" id="IPR001727">
    <property type="entry name" value="GDT1-like"/>
</dbReference>
<accession>A0ABS7ECE4</accession>
<evidence type="ECO:0000256" key="5">
    <source>
        <dbReference type="ARBA" id="ARBA00023136"/>
    </source>
</evidence>
<feature type="transmembrane region" description="Helical" evidence="6">
    <location>
        <begin position="64"/>
        <end position="83"/>
    </location>
</feature>
<keyword evidence="3 6" id="KW-0812">Transmembrane</keyword>
<dbReference type="Pfam" id="PF01169">
    <property type="entry name" value="GDT1"/>
    <property type="match status" value="2"/>
</dbReference>
<keyword evidence="8" id="KW-1185">Reference proteome</keyword>
<keyword evidence="5 6" id="KW-0472">Membrane</keyword>
<feature type="transmembrane region" description="Helical" evidence="6">
    <location>
        <begin position="142"/>
        <end position="165"/>
    </location>
</feature>
<reference evidence="7" key="1">
    <citation type="submission" date="2021-07" db="EMBL/GenBank/DDBJ databases">
        <title>Neiella marina sp. nov., isolated from the intestinal content of sea cucumber Apostichopus japonicus.</title>
        <authorList>
            <person name="Bai X."/>
        </authorList>
    </citation>
    <scope>NUCLEOTIDE SEQUENCE</scope>
    <source>
        <strain evidence="7">126</strain>
    </source>
</reference>
<comment type="subcellular location">
    <subcellularLocation>
        <location evidence="1 6">Membrane</location>
        <topology evidence="1 6">Multi-pass membrane protein</topology>
    </subcellularLocation>
</comment>
<dbReference type="RefSeq" id="WP_220102677.1">
    <property type="nucleotide sequence ID" value="NZ_JAHZSS010000002.1"/>
</dbReference>
<protein>
    <recommendedName>
        <fullName evidence="6">GDT1 family protein</fullName>
    </recommendedName>
</protein>
<evidence type="ECO:0000256" key="6">
    <source>
        <dbReference type="RuleBase" id="RU365102"/>
    </source>
</evidence>
<name>A0ABS7ECE4_9GAMM</name>
<feature type="transmembrane region" description="Helical" evidence="6">
    <location>
        <begin position="38"/>
        <end position="57"/>
    </location>
</feature>
<dbReference type="PANTHER" id="PTHR12608">
    <property type="entry name" value="TRANSMEMBRANE PROTEIN HTP-1 RELATED"/>
    <property type="match status" value="1"/>
</dbReference>
<evidence type="ECO:0000256" key="2">
    <source>
        <dbReference type="ARBA" id="ARBA00009190"/>
    </source>
</evidence>
<feature type="transmembrane region" description="Helical" evidence="6">
    <location>
        <begin position="172"/>
        <end position="193"/>
    </location>
</feature>
<keyword evidence="4 6" id="KW-1133">Transmembrane helix</keyword>
<evidence type="ECO:0000256" key="4">
    <source>
        <dbReference type="ARBA" id="ARBA00022989"/>
    </source>
</evidence>
<gene>
    <name evidence="7" type="ORF">K0504_03060</name>
</gene>
<evidence type="ECO:0000313" key="7">
    <source>
        <dbReference type="EMBL" id="MBW8190002.1"/>
    </source>
</evidence>
<evidence type="ECO:0000256" key="3">
    <source>
        <dbReference type="ARBA" id="ARBA00022692"/>
    </source>
</evidence>
<evidence type="ECO:0000256" key="1">
    <source>
        <dbReference type="ARBA" id="ARBA00004141"/>
    </source>
</evidence>
<evidence type="ECO:0000313" key="8">
    <source>
        <dbReference type="Proteomes" id="UP001166251"/>
    </source>
</evidence>
<dbReference type="Proteomes" id="UP001166251">
    <property type="component" value="Unassembled WGS sequence"/>
</dbReference>
<comment type="caution">
    <text evidence="6">Lacks conserved residue(s) required for the propagation of feature annotation.</text>
</comment>
<comment type="similarity">
    <text evidence="2 6">Belongs to the GDT1 family.</text>
</comment>
<comment type="caution">
    <text evidence="7">The sequence shown here is derived from an EMBL/GenBank/DDBJ whole genome shotgun (WGS) entry which is preliminary data.</text>
</comment>
<proteinExistence type="inferred from homology"/>
<sequence>MMSLDAISISFAVVVLAEMGDKSQLVCMAVAARQPARLVLIGAIAAFAVLNAVAVIVGGSLAHWLPAEWVLAGAAAMFGYFGWQACKEAMHHLQGDEELTCQPISRKQVVWSTFSLIAIAELGDKTQLSVAALSANYPVVPVWLGATVGLAFTTGIGVVVGCTLLRRLNMQWLHGACGGLFLLMAIVMAYRAFS</sequence>
<dbReference type="PANTHER" id="PTHR12608:SF1">
    <property type="entry name" value="TRANSMEMBRANE PROTEIN 165"/>
    <property type="match status" value="1"/>
</dbReference>
<organism evidence="7 8">
    <name type="scientific">Neiella holothuriorum</name>
    <dbReference type="NCBI Taxonomy" id="2870530"/>
    <lineage>
        <taxon>Bacteria</taxon>
        <taxon>Pseudomonadati</taxon>
        <taxon>Pseudomonadota</taxon>
        <taxon>Gammaproteobacteria</taxon>
        <taxon>Alteromonadales</taxon>
        <taxon>Echinimonadaceae</taxon>
        <taxon>Neiella</taxon>
    </lineage>
</organism>